<dbReference type="RefSeq" id="WP_158443257.1">
    <property type="nucleotide sequence ID" value="NZ_JAOAOS010000001.1"/>
</dbReference>
<reference evidence="2" key="1">
    <citation type="journal article" date="2019" name="Int. J. Syst. Evol. Microbiol.">
        <title>The Global Catalogue of Microorganisms (GCM) 10K type strain sequencing project: providing services to taxonomists for standard genome sequencing and annotation.</title>
        <authorList>
            <consortium name="The Broad Institute Genomics Platform"/>
            <consortium name="The Broad Institute Genome Sequencing Center for Infectious Disease"/>
            <person name="Wu L."/>
            <person name="Ma J."/>
        </authorList>
    </citation>
    <scope>NUCLEOTIDE SEQUENCE [LARGE SCALE GENOMIC DNA]</scope>
    <source>
        <strain evidence="2">CGMCC 1.15643</strain>
    </source>
</reference>
<name>A0ABW0EZ53_9HYPH</name>
<protein>
    <submittedName>
        <fullName evidence="1">Uncharacterized protein</fullName>
    </submittedName>
</protein>
<evidence type="ECO:0000313" key="1">
    <source>
        <dbReference type="EMBL" id="MFC5291971.1"/>
    </source>
</evidence>
<dbReference type="EMBL" id="JBHSLI010000001">
    <property type="protein sequence ID" value="MFC5291971.1"/>
    <property type="molecule type" value="Genomic_DNA"/>
</dbReference>
<accession>A0ABW0EZ53</accession>
<keyword evidence="2" id="KW-1185">Reference proteome</keyword>
<sequence length="81" mass="8853">MTYVLNNADVLPVPVIAESGALRSEKPGLMRRIYDAIIESRMRSAARELRARNLLVNEAGIVLGGIPFTSLSNDAALPFNR</sequence>
<evidence type="ECO:0000313" key="2">
    <source>
        <dbReference type="Proteomes" id="UP001595976"/>
    </source>
</evidence>
<dbReference type="Proteomes" id="UP001595976">
    <property type="component" value="Unassembled WGS sequence"/>
</dbReference>
<proteinExistence type="predicted"/>
<comment type="caution">
    <text evidence="1">The sequence shown here is derived from an EMBL/GenBank/DDBJ whole genome shotgun (WGS) entry which is preliminary data.</text>
</comment>
<gene>
    <name evidence="1" type="ORF">ACFPK2_03100</name>
</gene>
<organism evidence="1 2">
    <name type="scientific">Bosea minatitlanensis</name>
    <dbReference type="NCBI Taxonomy" id="128782"/>
    <lineage>
        <taxon>Bacteria</taxon>
        <taxon>Pseudomonadati</taxon>
        <taxon>Pseudomonadota</taxon>
        <taxon>Alphaproteobacteria</taxon>
        <taxon>Hyphomicrobiales</taxon>
        <taxon>Boseaceae</taxon>
        <taxon>Bosea</taxon>
    </lineage>
</organism>